<dbReference type="RefSeq" id="WP_017746985.1">
    <property type="nucleotide sequence ID" value="NZ_KQ976354.1"/>
</dbReference>
<gene>
    <name evidence="2" type="ORF">WA1_25935</name>
</gene>
<proteinExistence type="predicted"/>
<keyword evidence="1" id="KW-0732">Signal</keyword>
<keyword evidence="3" id="KW-1185">Reference proteome</keyword>
<comment type="caution">
    <text evidence="2">The sequence shown here is derived from an EMBL/GenBank/DDBJ whole genome shotgun (WGS) entry which is preliminary data.</text>
</comment>
<feature type="signal peptide" evidence="1">
    <location>
        <begin position="1"/>
        <end position="28"/>
    </location>
</feature>
<accession>A0A139X7E7</accession>
<dbReference type="AlphaFoldDB" id="A0A139X7E7"/>
<name>A0A139X7E7_9CYAN</name>
<dbReference type="STRING" id="128403.WA1_25935"/>
<feature type="chain" id="PRO_5007300586" description="SH3b domain-containing protein" evidence="1">
    <location>
        <begin position="29"/>
        <end position="189"/>
    </location>
</feature>
<evidence type="ECO:0000256" key="1">
    <source>
        <dbReference type="SAM" id="SignalP"/>
    </source>
</evidence>
<protein>
    <recommendedName>
        <fullName evidence="4">SH3b domain-containing protein</fullName>
    </recommendedName>
</protein>
<sequence length="189" mass="20391">MKNQTSLLKLSLIFLSLFSFNFVPTALAGTGNKKIIAQQTSCTVTNLQTGQLALRLQPNGKSKAGLNNSNSVQLLRTGGEPWVYVRVIQGPNSKVNGLEGWVNSNYLICGEDTASSQDSCKVINITQGQLALRATPNGKSKAGLNNGNVVKWVRWGSEPWVYVRVVNGSNTKVSGLEGWVNSDYLSCGE</sequence>
<evidence type="ECO:0008006" key="4">
    <source>
        <dbReference type="Google" id="ProtNLM"/>
    </source>
</evidence>
<evidence type="ECO:0000313" key="2">
    <source>
        <dbReference type="EMBL" id="KYC40562.1"/>
    </source>
</evidence>
<organism evidence="2 3">
    <name type="scientific">Scytonema hofmannii PCC 7110</name>
    <dbReference type="NCBI Taxonomy" id="128403"/>
    <lineage>
        <taxon>Bacteria</taxon>
        <taxon>Bacillati</taxon>
        <taxon>Cyanobacteriota</taxon>
        <taxon>Cyanophyceae</taxon>
        <taxon>Nostocales</taxon>
        <taxon>Scytonemataceae</taxon>
        <taxon>Scytonema</taxon>
    </lineage>
</organism>
<dbReference type="Proteomes" id="UP000076925">
    <property type="component" value="Unassembled WGS sequence"/>
</dbReference>
<dbReference type="EMBL" id="ANNX02000027">
    <property type="protein sequence ID" value="KYC40562.1"/>
    <property type="molecule type" value="Genomic_DNA"/>
</dbReference>
<reference evidence="2 3" key="1">
    <citation type="journal article" date="2013" name="Genome Biol. Evol.">
        <title>Genomes of Stigonematalean cyanobacteria (subsection V) and the evolution of oxygenic photosynthesis from prokaryotes to plastids.</title>
        <authorList>
            <person name="Dagan T."/>
            <person name="Roettger M."/>
            <person name="Stucken K."/>
            <person name="Landan G."/>
            <person name="Koch R."/>
            <person name="Major P."/>
            <person name="Gould S.B."/>
            <person name="Goremykin V.V."/>
            <person name="Rippka R."/>
            <person name="Tandeau de Marsac N."/>
            <person name="Gugger M."/>
            <person name="Lockhart P.J."/>
            <person name="Allen J.F."/>
            <person name="Brune I."/>
            <person name="Maus I."/>
            <person name="Puhler A."/>
            <person name="Martin W.F."/>
        </authorList>
    </citation>
    <scope>NUCLEOTIDE SEQUENCE [LARGE SCALE GENOMIC DNA]</scope>
    <source>
        <strain evidence="2 3">PCC 7110</strain>
    </source>
</reference>
<evidence type="ECO:0000313" key="3">
    <source>
        <dbReference type="Proteomes" id="UP000076925"/>
    </source>
</evidence>